<dbReference type="Proteomes" id="UP001596004">
    <property type="component" value="Unassembled WGS sequence"/>
</dbReference>
<feature type="domain" description="STAS" evidence="3">
    <location>
        <begin position="11"/>
        <end position="121"/>
    </location>
</feature>
<dbReference type="Pfam" id="PF01740">
    <property type="entry name" value="STAS"/>
    <property type="match status" value="1"/>
</dbReference>
<accession>A0ABV9C7Z0</accession>
<dbReference type="RefSeq" id="WP_380835569.1">
    <property type="nucleotide sequence ID" value="NZ_JBHSFP010000001.1"/>
</dbReference>
<evidence type="ECO:0000313" key="4">
    <source>
        <dbReference type="EMBL" id="MFC4529211.1"/>
    </source>
</evidence>
<dbReference type="PROSITE" id="PS50801">
    <property type="entry name" value="STAS"/>
    <property type="match status" value="1"/>
</dbReference>
<comment type="similarity">
    <text evidence="1 2">Belongs to the anti-sigma-factor antagonist family.</text>
</comment>
<dbReference type="InterPro" id="IPR003658">
    <property type="entry name" value="Anti-sigma_ant"/>
</dbReference>
<sequence length="200" mass="20900">MQFGADPHTGLVLSSAIRHGALVVEAAGELDYRAAVLLREELSRYWDVPGVPAVVLDLTAVTFCDSVGLSELIATLRRSEETGRALMISGVQGTLLRVLTITGLRNAFDTYETIDEALLRVPPTTADAAEAITSTDAMIIGDAVNPGDTTTGIGAVRHPDATIAAGDAMIAEDAVTDAVMLQQRDLPPPDPATPTPAPQA</sequence>
<protein>
    <recommendedName>
        <fullName evidence="2">Anti-sigma factor antagonist</fullName>
    </recommendedName>
</protein>
<dbReference type="EMBL" id="JBHSFP010000001">
    <property type="protein sequence ID" value="MFC4529211.1"/>
    <property type="molecule type" value="Genomic_DNA"/>
</dbReference>
<evidence type="ECO:0000313" key="5">
    <source>
        <dbReference type="Proteomes" id="UP001596004"/>
    </source>
</evidence>
<evidence type="ECO:0000256" key="2">
    <source>
        <dbReference type="RuleBase" id="RU003749"/>
    </source>
</evidence>
<evidence type="ECO:0000259" key="3">
    <source>
        <dbReference type="PROSITE" id="PS50801"/>
    </source>
</evidence>
<name>A0ABV9C7Z0_9ACTN</name>
<organism evidence="4 5">
    <name type="scientific">Sphaerisporangium dianthi</name>
    <dbReference type="NCBI Taxonomy" id="1436120"/>
    <lineage>
        <taxon>Bacteria</taxon>
        <taxon>Bacillati</taxon>
        <taxon>Actinomycetota</taxon>
        <taxon>Actinomycetes</taxon>
        <taxon>Streptosporangiales</taxon>
        <taxon>Streptosporangiaceae</taxon>
        <taxon>Sphaerisporangium</taxon>
    </lineage>
</organism>
<dbReference type="PANTHER" id="PTHR33495:SF2">
    <property type="entry name" value="ANTI-SIGMA FACTOR ANTAGONIST TM_1081-RELATED"/>
    <property type="match status" value="1"/>
</dbReference>
<evidence type="ECO:0000256" key="1">
    <source>
        <dbReference type="ARBA" id="ARBA00009013"/>
    </source>
</evidence>
<dbReference type="CDD" id="cd07043">
    <property type="entry name" value="STAS_anti-anti-sigma_factors"/>
    <property type="match status" value="1"/>
</dbReference>
<comment type="caution">
    <text evidence="4">The sequence shown here is derived from an EMBL/GenBank/DDBJ whole genome shotgun (WGS) entry which is preliminary data.</text>
</comment>
<dbReference type="InterPro" id="IPR002645">
    <property type="entry name" value="STAS_dom"/>
</dbReference>
<proteinExistence type="inferred from homology"/>
<dbReference type="PANTHER" id="PTHR33495">
    <property type="entry name" value="ANTI-SIGMA FACTOR ANTAGONIST TM_1081-RELATED-RELATED"/>
    <property type="match status" value="1"/>
</dbReference>
<dbReference type="InterPro" id="IPR036513">
    <property type="entry name" value="STAS_dom_sf"/>
</dbReference>
<dbReference type="Gene3D" id="3.30.750.24">
    <property type="entry name" value="STAS domain"/>
    <property type="match status" value="1"/>
</dbReference>
<dbReference type="NCBIfam" id="TIGR00377">
    <property type="entry name" value="ant_ant_sig"/>
    <property type="match status" value="1"/>
</dbReference>
<dbReference type="SUPFAM" id="SSF52091">
    <property type="entry name" value="SpoIIaa-like"/>
    <property type="match status" value="1"/>
</dbReference>
<reference evidence="5" key="1">
    <citation type="journal article" date="2019" name="Int. J. Syst. Evol. Microbiol.">
        <title>The Global Catalogue of Microorganisms (GCM) 10K type strain sequencing project: providing services to taxonomists for standard genome sequencing and annotation.</title>
        <authorList>
            <consortium name="The Broad Institute Genomics Platform"/>
            <consortium name="The Broad Institute Genome Sequencing Center for Infectious Disease"/>
            <person name="Wu L."/>
            <person name="Ma J."/>
        </authorList>
    </citation>
    <scope>NUCLEOTIDE SEQUENCE [LARGE SCALE GENOMIC DNA]</scope>
    <source>
        <strain evidence="5">CGMCC 4.7132</strain>
    </source>
</reference>
<keyword evidence="5" id="KW-1185">Reference proteome</keyword>
<gene>
    <name evidence="4" type="ORF">ACFO60_00430</name>
</gene>